<keyword evidence="3" id="KW-1185">Reference proteome</keyword>
<dbReference type="RefSeq" id="WP_254738597.1">
    <property type="nucleotide sequence ID" value="NZ_JANCLU010000002.1"/>
</dbReference>
<dbReference type="Gene3D" id="3.30.565.10">
    <property type="entry name" value="Histidine kinase-like ATPase, C-terminal domain"/>
    <property type="match status" value="1"/>
</dbReference>
<dbReference type="InterPro" id="IPR036890">
    <property type="entry name" value="HATPase_C_sf"/>
</dbReference>
<reference evidence="2 3" key="1">
    <citation type="submission" date="2022-07" db="EMBL/GenBank/DDBJ databases">
        <authorList>
            <person name="Li W.-J."/>
            <person name="Deng Q.-Q."/>
        </authorList>
    </citation>
    <scope>NUCLEOTIDE SEQUENCE [LARGE SCALE GENOMIC DNA]</scope>
    <source>
        <strain evidence="2 3">SYSU M60028</strain>
    </source>
</reference>
<dbReference type="InterPro" id="IPR001932">
    <property type="entry name" value="PPM-type_phosphatase-like_dom"/>
</dbReference>
<dbReference type="SUPFAM" id="SSF55874">
    <property type="entry name" value="ATPase domain of HSP90 chaperone/DNA topoisomerase II/histidine kinase"/>
    <property type="match status" value="1"/>
</dbReference>
<dbReference type="PANTHER" id="PTHR35801:SF1">
    <property type="entry name" value="PHOSPHOSERINE PHOSPHATASE RSBX"/>
    <property type="match status" value="1"/>
</dbReference>
<dbReference type="SMART" id="SM00331">
    <property type="entry name" value="PP2C_SIG"/>
    <property type="match status" value="1"/>
</dbReference>
<dbReference type="Pfam" id="PF07228">
    <property type="entry name" value="SpoIIE"/>
    <property type="match status" value="1"/>
</dbReference>
<dbReference type="InterPro" id="IPR039248">
    <property type="entry name" value="Ptase_RsbX"/>
</dbReference>
<dbReference type="SUPFAM" id="SSF81606">
    <property type="entry name" value="PP2C-like"/>
    <property type="match status" value="1"/>
</dbReference>
<dbReference type="EMBL" id="JANCLU010000002">
    <property type="protein sequence ID" value="MCP8937527.1"/>
    <property type="molecule type" value="Genomic_DNA"/>
</dbReference>
<dbReference type="Proteomes" id="UP001205890">
    <property type="component" value="Unassembled WGS sequence"/>
</dbReference>
<evidence type="ECO:0000259" key="1">
    <source>
        <dbReference type="SMART" id="SM00331"/>
    </source>
</evidence>
<sequence length="338" mass="34892">MSTTVISVEDASQVAEARRKVVALADRIGFDETARGHAAIVATELASNLVKHGSGGSILASLATHGDEEEIELLAVDAGRGLADVEACLRDGFSTAGSAGQGLGAIRRQSRAMDIASWPDKGAVVLSRLSRQPPGPPPAISREPVWAAVSTPKPGEDVCGDAYAVAEGPGGVTRLLVADGLGHGPAAAEASTAAVRVFMAQAARETDPTALVERLHAGLRSTRGAAVAVAEIDRAGGRVRYCGVGNIAGAIVNGASARRLLSHNGTAGVVARRIQTVDYPYAPGDCVIMHSDGVSASWSFDRYPGLASGHPALVAGVLWRDFARERDDATVLVWRDPT</sequence>
<dbReference type="InterPro" id="IPR003594">
    <property type="entry name" value="HATPase_dom"/>
</dbReference>
<dbReference type="InterPro" id="IPR036457">
    <property type="entry name" value="PPM-type-like_dom_sf"/>
</dbReference>
<feature type="domain" description="PPM-type phosphatase" evidence="1">
    <location>
        <begin position="143"/>
        <end position="336"/>
    </location>
</feature>
<protein>
    <submittedName>
        <fullName evidence="2">SpoIIE family protein phosphatase</fullName>
    </submittedName>
</protein>
<comment type="caution">
    <text evidence="2">The sequence shown here is derived from an EMBL/GenBank/DDBJ whole genome shotgun (WGS) entry which is preliminary data.</text>
</comment>
<proteinExistence type="predicted"/>
<dbReference type="Pfam" id="PF13581">
    <property type="entry name" value="HATPase_c_2"/>
    <property type="match status" value="1"/>
</dbReference>
<organism evidence="2 3">
    <name type="scientific">Alsobacter ponti</name>
    <dbReference type="NCBI Taxonomy" id="2962936"/>
    <lineage>
        <taxon>Bacteria</taxon>
        <taxon>Pseudomonadati</taxon>
        <taxon>Pseudomonadota</taxon>
        <taxon>Alphaproteobacteria</taxon>
        <taxon>Hyphomicrobiales</taxon>
        <taxon>Alsobacteraceae</taxon>
        <taxon>Alsobacter</taxon>
    </lineage>
</organism>
<dbReference type="Gene3D" id="3.60.40.10">
    <property type="entry name" value="PPM-type phosphatase domain"/>
    <property type="match status" value="1"/>
</dbReference>
<evidence type="ECO:0000313" key="3">
    <source>
        <dbReference type="Proteomes" id="UP001205890"/>
    </source>
</evidence>
<gene>
    <name evidence="2" type="ORF">NK718_03285</name>
</gene>
<dbReference type="PANTHER" id="PTHR35801">
    <property type="entry name" value="PHOSPHOSERINE PHOSPHATASE RSBX"/>
    <property type="match status" value="1"/>
</dbReference>
<evidence type="ECO:0000313" key="2">
    <source>
        <dbReference type="EMBL" id="MCP8937527.1"/>
    </source>
</evidence>
<name>A0ABT1L7R8_9HYPH</name>
<accession>A0ABT1L7R8</accession>